<feature type="non-terminal residue" evidence="3">
    <location>
        <position position="1"/>
    </location>
</feature>
<dbReference type="GO" id="GO:0009401">
    <property type="term" value="P:phosphoenolpyruvate-dependent sugar phosphotransferase system"/>
    <property type="evidence" value="ECO:0007669"/>
    <property type="project" value="InterPro"/>
</dbReference>
<accession>X1QHW1</accession>
<organism evidence="3">
    <name type="scientific">marine sediment metagenome</name>
    <dbReference type="NCBI Taxonomy" id="412755"/>
    <lineage>
        <taxon>unclassified sequences</taxon>
        <taxon>metagenomes</taxon>
        <taxon>ecological metagenomes</taxon>
    </lineage>
</organism>
<dbReference type="GO" id="GO:0016020">
    <property type="term" value="C:membrane"/>
    <property type="evidence" value="ECO:0007669"/>
    <property type="project" value="InterPro"/>
</dbReference>
<dbReference type="Pfam" id="PF03610">
    <property type="entry name" value="EIIA-man"/>
    <property type="match status" value="1"/>
</dbReference>
<dbReference type="Gene3D" id="3.40.50.510">
    <property type="entry name" value="Phosphotransferase system, mannose-type IIA component"/>
    <property type="match status" value="1"/>
</dbReference>
<proteinExistence type="predicted"/>
<dbReference type="GO" id="GO:0016740">
    <property type="term" value="F:transferase activity"/>
    <property type="evidence" value="ECO:0007669"/>
    <property type="project" value="UniProtKB-KW"/>
</dbReference>
<dbReference type="PANTHER" id="PTHR33799">
    <property type="entry name" value="PTS PERMEASE-RELATED-RELATED"/>
    <property type="match status" value="1"/>
</dbReference>
<evidence type="ECO:0000259" key="2">
    <source>
        <dbReference type="PROSITE" id="PS51096"/>
    </source>
</evidence>
<keyword evidence="1" id="KW-0808">Transferase</keyword>
<dbReference type="SUPFAM" id="SSF53062">
    <property type="entry name" value="PTS system fructose IIA component-like"/>
    <property type="match status" value="1"/>
</dbReference>
<protein>
    <recommendedName>
        <fullName evidence="2">PTS EIIA type-4 domain-containing protein</fullName>
    </recommendedName>
</protein>
<dbReference type="AlphaFoldDB" id="X1QHW1"/>
<dbReference type="InterPro" id="IPR051471">
    <property type="entry name" value="Bacterial_PTS_sugar_comp"/>
</dbReference>
<dbReference type="PROSITE" id="PS51096">
    <property type="entry name" value="PTS_EIIA_TYPE_4"/>
    <property type="match status" value="1"/>
</dbReference>
<gene>
    <name evidence="3" type="ORF">S12H4_06194</name>
</gene>
<name>X1QHW1_9ZZZZ</name>
<dbReference type="EMBL" id="BARW01002143">
    <property type="protein sequence ID" value="GAI68052.1"/>
    <property type="molecule type" value="Genomic_DNA"/>
</dbReference>
<sequence length="126" mass="14246">DMIKGIIVGHSDFAKGMLRTAEQIVGKQPDLEIVSNKGISCEVLSEKIAKIVRSNESQETIVFVDLPGGSCTISCYGLLKDYNELNVIVGVNLPMLIEFFMLRDKHLTFPFQIRLFSIQYHILWLD</sequence>
<dbReference type="InterPro" id="IPR004701">
    <property type="entry name" value="PTS_EIIA_man-typ"/>
</dbReference>
<evidence type="ECO:0000256" key="1">
    <source>
        <dbReference type="ARBA" id="ARBA00022679"/>
    </source>
</evidence>
<feature type="domain" description="PTS EIIA type-4" evidence="2">
    <location>
        <begin position="2"/>
        <end position="126"/>
    </location>
</feature>
<comment type="caution">
    <text evidence="3">The sequence shown here is derived from an EMBL/GenBank/DDBJ whole genome shotgun (WGS) entry which is preliminary data.</text>
</comment>
<reference evidence="3" key="1">
    <citation type="journal article" date="2014" name="Front. Microbiol.">
        <title>High frequency of phylogenetically diverse reductive dehalogenase-homologous genes in deep subseafloor sedimentary metagenomes.</title>
        <authorList>
            <person name="Kawai M."/>
            <person name="Futagami T."/>
            <person name="Toyoda A."/>
            <person name="Takaki Y."/>
            <person name="Nishi S."/>
            <person name="Hori S."/>
            <person name="Arai W."/>
            <person name="Tsubouchi T."/>
            <person name="Morono Y."/>
            <person name="Uchiyama I."/>
            <person name="Ito T."/>
            <person name="Fujiyama A."/>
            <person name="Inagaki F."/>
            <person name="Takami H."/>
        </authorList>
    </citation>
    <scope>NUCLEOTIDE SEQUENCE</scope>
    <source>
        <strain evidence="3">Expedition CK06-06</strain>
    </source>
</reference>
<dbReference type="PANTHER" id="PTHR33799:SF1">
    <property type="entry name" value="PTS SYSTEM MANNOSE-SPECIFIC EIIAB COMPONENT-RELATED"/>
    <property type="match status" value="1"/>
</dbReference>
<dbReference type="InterPro" id="IPR036662">
    <property type="entry name" value="PTS_EIIA_man-typ_sf"/>
</dbReference>
<evidence type="ECO:0000313" key="3">
    <source>
        <dbReference type="EMBL" id="GAI68052.1"/>
    </source>
</evidence>